<dbReference type="Gene3D" id="3.40.50.150">
    <property type="entry name" value="Vaccinia Virus protein VP39"/>
    <property type="match status" value="1"/>
</dbReference>
<organism evidence="1 2">
    <name type="scientific">Actinomadura bangladeshensis</name>
    <dbReference type="NCBI Taxonomy" id="453573"/>
    <lineage>
        <taxon>Bacteria</taxon>
        <taxon>Bacillati</taxon>
        <taxon>Actinomycetota</taxon>
        <taxon>Actinomycetes</taxon>
        <taxon>Streptosporangiales</taxon>
        <taxon>Thermomonosporaceae</taxon>
        <taxon>Actinomadura</taxon>
    </lineage>
</organism>
<comment type="caution">
    <text evidence="1">The sequence shown here is derived from an EMBL/GenBank/DDBJ whole genome shotgun (WGS) entry which is preliminary data.</text>
</comment>
<evidence type="ECO:0000313" key="2">
    <source>
        <dbReference type="Proteomes" id="UP000295431"/>
    </source>
</evidence>
<sequence>TVPGAPLPHYLRTSAQIWELFGGLTLMPPGLVPCGRWRRGRSARPDPPVRILAGHAMKGIPSPLEHSQPT</sequence>
<dbReference type="InterPro" id="IPR029063">
    <property type="entry name" value="SAM-dependent_MTases_sf"/>
</dbReference>
<dbReference type="EMBL" id="SMJW01000054">
    <property type="protein sequence ID" value="TDC16201.1"/>
    <property type="molecule type" value="Genomic_DNA"/>
</dbReference>
<proteinExistence type="predicted"/>
<gene>
    <name evidence="1" type="ORF">E1284_13205</name>
</gene>
<dbReference type="AlphaFoldDB" id="A0A4R4P1S1"/>
<keyword evidence="2" id="KW-1185">Reference proteome</keyword>
<accession>A0A4R4P1S1</accession>
<evidence type="ECO:0000313" key="1">
    <source>
        <dbReference type="EMBL" id="TDC16201.1"/>
    </source>
</evidence>
<feature type="non-terminal residue" evidence="1">
    <location>
        <position position="1"/>
    </location>
</feature>
<protein>
    <submittedName>
        <fullName evidence="1">Uncharacterized protein</fullName>
    </submittedName>
</protein>
<dbReference type="Proteomes" id="UP000295431">
    <property type="component" value="Unassembled WGS sequence"/>
</dbReference>
<name>A0A4R4P1S1_9ACTN</name>
<reference evidence="1 2" key="1">
    <citation type="submission" date="2019-03" db="EMBL/GenBank/DDBJ databases">
        <title>Draft genome sequences of novel Actinobacteria.</title>
        <authorList>
            <person name="Sahin N."/>
            <person name="Ay H."/>
            <person name="Saygin H."/>
        </authorList>
    </citation>
    <scope>NUCLEOTIDE SEQUENCE [LARGE SCALE GENOMIC DNA]</scope>
    <source>
        <strain evidence="1 2">DSM 45347</strain>
    </source>
</reference>